<gene>
    <name evidence="1" type="ORF">TeGR_g6555</name>
</gene>
<name>A0ABQ6M3R5_9STRA</name>
<dbReference type="Proteomes" id="UP001165060">
    <property type="component" value="Unassembled WGS sequence"/>
</dbReference>
<proteinExistence type="predicted"/>
<reference evidence="1 2" key="1">
    <citation type="journal article" date="2023" name="Commun. Biol.">
        <title>Genome analysis of Parmales, the sister group of diatoms, reveals the evolutionary specialization of diatoms from phago-mixotrophs to photoautotrophs.</title>
        <authorList>
            <person name="Ban H."/>
            <person name="Sato S."/>
            <person name="Yoshikawa S."/>
            <person name="Yamada K."/>
            <person name="Nakamura Y."/>
            <person name="Ichinomiya M."/>
            <person name="Sato N."/>
            <person name="Blanc-Mathieu R."/>
            <person name="Endo H."/>
            <person name="Kuwata A."/>
            <person name="Ogata H."/>
        </authorList>
    </citation>
    <scope>NUCLEOTIDE SEQUENCE [LARGE SCALE GENOMIC DNA]</scope>
</reference>
<feature type="non-terminal residue" evidence="1">
    <location>
        <position position="1"/>
    </location>
</feature>
<evidence type="ECO:0000313" key="2">
    <source>
        <dbReference type="Proteomes" id="UP001165060"/>
    </source>
</evidence>
<organism evidence="1 2">
    <name type="scientific">Tetraparma gracilis</name>
    <dbReference type="NCBI Taxonomy" id="2962635"/>
    <lineage>
        <taxon>Eukaryota</taxon>
        <taxon>Sar</taxon>
        <taxon>Stramenopiles</taxon>
        <taxon>Ochrophyta</taxon>
        <taxon>Bolidophyceae</taxon>
        <taxon>Parmales</taxon>
        <taxon>Triparmaceae</taxon>
        <taxon>Tetraparma</taxon>
    </lineage>
</organism>
<sequence length="128" mass="13670">PPPPPQFEEAVTTKVIKQQNAQTVFMERNVTLINSDTAIIQAKAGADAEVTRGTKEAQARVMVEQATADGIKIVQSSEAQALSELATELGLSTDQLLAYKKARLVRALGSQDSVIVGFESEELNTDAA</sequence>
<dbReference type="EMBL" id="BRYB01004959">
    <property type="protein sequence ID" value="GMI19012.1"/>
    <property type="molecule type" value="Genomic_DNA"/>
</dbReference>
<comment type="caution">
    <text evidence="1">The sequence shown here is derived from an EMBL/GenBank/DDBJ whole genome shotgun (WGS) entry which is preliminary data.</text>
</comment>
<accession>A0ABQ6M3R5</accession>
<keyword evidence="2" id="KW-1185">Reference proteome</keyword>
<protein>
    <recommendedName>
        <fullName evidence="3">Prohibitin</fullName>
    </recommendedName>
</protein>
<evidence type="ECO:0000313" key="1">
    <source>
        <dbReference type="EMBL" id="GMI19012.1"/>
    </source>
</evidence>
<evidence type="ECO:0008006" key="3">
    <source>
        <dbReference type="Google" id="ProtNLM"/>
    </source>
</evidence>